<sequence>MASINCPFEDLEPSNAWEEPLAMVADSCESYKSAMHMTKDYPSIIREVSAMFNQRVEQPHVTILHNPHWGNNTNIPVDCHAGKHEFLLEPSREQDAGHAQGENEPEALEQRTEETLALEVSAISLIRGKKVGATRDDEEERELDE</sequence>
<gene>
    <name evidence="2" type="ORF">G2W53_033504</name>
</gene>
<keyword evidence="3" id="KW-1185">Reference proteome</keyword>
<dbReference type="AlphaFoldDB" id="A0A834SXM5"/>
<evidence type="ECO:0000256" key="1">
    <source>
        <dbReference type="SAM" id="MobiDB-lite"/>
    </source>
</evidence>
<protein>
    <submittedName>
        <fullName evidence="2">Uncharacterized protein</fullName>
    </submittedName>
</protein>
<accession>A0A834SXM5</accession>
<evidence type="ECO:0000313" key="3">
    <source>
        <dbReference type="Proteomes" id="UP000634136"/>
    </source>
</evidence>
<feature type="region of interest" description="Disordered" evidence="1">
    <location>
        <begin position="89"/>
        <end position="114"/>
    </location>
</feature>
<comment type="caution">
    <text evidence="2">The sequence shown here is derived from an EMBL/GenBank/DDBJ whole genome shotgun (WGS) entry which is preliminary data.</text>
</comment>
<reference evidence="2" key="1">
    <citation type="submission" date="2020-09" db="EMBL/GenBank/DDBJ databases">
        <title>Genome-Enabled Discovery of Anthraquinone Biosynthesis in Senna tora.</title>
        <authorList>
            <person name="Kang S.-H."/>
            <person name="Pandey R.P."/>
            <person name="Lee C.-M."/>
            <person name="Sim J.-S."/>
            <person name="Jeong J.-T."/>
            <person name="Choi B.-S."/>
            <person name="Jung M."/>
            <person name="Ginzburg D."/>
            <person name="Zhao K."/>
            <person name="Won S.Y."/>
            <person name="Oh T.-J."/>
            <person name="Yu Y."/>
            <person name="Kim N.-H."/>
            <person name="Lee O.R."/>
            <person name="Lee T.-H."/>
            <person name="Bashyal P."/>
            <person name="Kim T.-S."/>
            <person name="Lee W.-H."/>
            <person name="Kawkins C."/>
            <person name="Kim C.-K."/>
            <person name="Kim J.S."/>
            <person name="Ahn B.O."/>
            <person name="Rhee S.Y."/>
            <person name="Sohng J.K."/>
        </authorList>
    </citation>
    <scope>NUCLEOTIDE SEQUENCE</scope>
    <source>
        <tissue evidence="2">Leaf</tissue>
    </source>
</reference>
<organism evidence="2 3">
    <name type="scientific">Senna tora</name>
    <dbReference type="NCBI Taxonomy" id="362788"/>
    <lineage>
        <taxon>Eukaryota</taxon>
        <taxon>Viridiplantae</taxon>
        <taxon>Streptophyta</taxon>
        <taxon>Embryophyta</taxon>
        <taxon>Tracheophyta</taxon>
        <taxon>Spermatophyta</taxon>
        <taxon>Magnoliopsida</taxon>
        <taxon>eudicotyledons</taxon>
        <taxon>Gunneridae</taxon>
        <taxon>Pentapetalae</taxon>
        <taxon>rosids</taxon>
        <taxon>fabids</taxon>
        <taxon>Fabales</taxon>
        <taxon>Fabaceae</taxon>
        <taxon>Caesalpinioideae</taxon>
        <taxon>Cassia clade</taxon>
        <taxon>Senna</taxon>
    </lineage>
</organism>
<dbReference type="Proteomes" id="UP000634136">
    <property type="component" value="Unassembled WGS sequence"/>
</dbReference>
<evidence type="ECO:0000313" key="2">
    <source>
        <dbReference type="EMBL" id="KAF7812528.1"/>
    </source>
</evidence>
<dbReference type="EMBL" id="JAAIUW010000010">
    <property type="protein sequence ID" value="KAF7812528.1"/>
    <property type="molecule type" value="Genomic_DNA"/>
</dbReference>
<name>A0A834SXM5_9FABA</name>
<proteinExistence type="predicted"/>